<comment type="caution">
    <text evidence="1">The sequence shown here is derived from an EMBL/GenBank/DDBJ whole genome shotgun (WGS) entry which is preliminary data.</text>
</comment>
<evidence type="ECO:0000313" key="1">
    <source>
        <dbReference type="EMBL" id="TYB77647.1"/>
    </source>
</evidence>
<dbReference type="RefSeq" id="WP_148379611.1">
    <property type="nucleotide sequence ID" value="NZ_VSIY01000015.1"/>
</dbReference>
<sequence>MSQTALILGGSGRFGRHATRAFSDAGWQVRQFDRQTDDLERAMIGADVVLMGWNPAGYHLWDKQLVPLHDRVARSARRAGSTVIVPGNVYVYGPDAPSPWRPDTPHLVQNPLGRLRREAEARYRHHGTRTIILRCGDFIDGVDSGNWFESHIVKPLPKGFIRYPGDPNAPHSWAWLPDAARAAVALAEIRDRLSDFEDVPFEGYTLSGNDLAAAISRSLGRPVAVKPFQWGLVRLLRPVMPMMAGLIEMRYLWSLPQRLDGARLADLLPDFKPTPPEAALRAALADPVETLAA</sequence>
<proteinExistence type="predicted"/>
<dbReference type="SUPFAM" id="SSF51735">
    <property type="entry name" value="NAD(P)-binding Rossmann-fold domains"/>
    <property type="match status" value="1"/>
</dbReference>
<dbReference type="Gene3D" id="3.40.50.720">
    <property type="entry name" value="NAD(P)-binding Rossmann-like Domain"/>
    <property type="match status" value="1"/>
</dbReference>
<dbReference type="EMBL" id="VSIY01000015">
    <property type="protein sequence ID" value="TYB77647.1"/>
    <property type="molecule type" value="Genomic_DNA"/>
</dbReference>
<dbReference type="InterPro" id="IPR036291">
    <property type="entry name" value="NAD(P)-bd_dom_sf"/>
</dbReference>
<gene>
    <name evidence="1" type="ORF">FVF75_15420</name>
</gene>
<keyword evidence="2" id="KW-1185">Reference proteome</keyword>
<organism evidence="1 2">
    <name type="scientific">Maritimibacter fusiformis</name>
    <dbReference type="NCBI Taxonomy" id="2603819"/>
    <lineage>
        <taxon>Bacteria</taxon>
        <taxon>Pseudomonadati</taxon>
        <taxon>Pseudomonadota</taxon>
        <taxon>Alphaproteobacteria</taxon>
        <taxon>Rhodobacterales</taxon>
        <taxon>Roseobacteraceae</taxon>
        <taxon>Maritimibacter</taxon>
    </lineage>
</organism>
<protein>
    <submittedName>
        <fullName evidence="1">Epimerase</fullName>
    </submittedName>
</protein>
<dbReference type="Proteomes" id="UP000322080">
    <property type="component" value="Unassembled WGS sequence"/>
</dbReference>
<name>A0A5D0R847_9RHOB</name>
<evidence type="ECO:0000313" key="2">
    <source>
        <dbReference type="Proteomes" id="UP000322080"/>
    </source>
</evidence>
<reference evidence="1 2" key="1">
    <citation type="submission" date="2019-08" db="EMBL/GenBank/DDBJ databases">
        <title>Identification of a novel species of the genus Boseongicola.</title>
        <authorList>
            <person name="Zhang X.-Q."/>
        </authorList>
    </citation>
    <scope>NUCLEOTIDE SEQUENCE [LARGE SCALE GENOMIC DNA]</scope>
    <source>
        <strain evidence="1 2">HY14</strain>
    </source>
</reference>
<accession>A0A5D0R847</accession>
<dbReference type="AlphaFoldDB" id="A0A5D0R847"/>